<name>A0A0K2U2K3_LEPSM</name>
<dbReference type="EMBL" id="HACA01015062">
    <property type="protein sequence ID" value="CDW32423.1"/>
    <property type="molecule type" value="Transcribed_RNA"/>
</dbReference>
<feature type="non-terminal residue" evidence="1">
    <location>
        <position position="1"/>
    </location>
</feature>
<proteinExistence type="predicted"/>
<sequence length="60" mass="6912">NILKIYYEGTRNNIFYYYLKAAFNGMELFIMISASLENLGHTAPETLAGLDDLMQIQHCH</sequence>
<accession>A0A0K2U2K3</accession>
<evidence type="ECO:0000313" key="1">
    <source>
        <dbReference type="EMBL" id="CDW32423.1"/>
    </source>
</evidence>
<protein>
    <submittedName>
        <fullName evidence="1">Uncharacterized protein</fullName>
    </submittedName>
</protein>
<organism evidence="1">
    <name type="scientific">Lepeophtheirus salmonis</name>
    <name type="common">Salmon louse</name>
    <name type="synonym">Caligus salmonis</name>
    <dbReference type="NCBI Taxonomy" id="72036"/>
    <lineage>
        <taxon>Eukaryota</taxon>
        <taxon>Metazoa</taxon>
        <taxon>Ecdysozoa</taxon>
        <taxon>Arthropoda</taxon>
        <taxon>Crustacea</taxon>
        <taxon>Multicrustacea</taxon>
        <taxon>Hexanauplia</taxon>
        <taxon>Copepoda</taxon>
        <taxon>Siphonostomatoida</taxon>
        <taxon>Caligidae</taxon>
        <taxon>Lepeophtheirus</taxon>
    </lineage>
</organism>
<dbReference type="AlphaFoldDB" id="A0A0K2U2K3"/>
<reference evidence="1" key="1">
    <citation type="submission" date="2014-05" db="EMBL/GenBank/DDBJ databases">
        <authorList>
            <person name="Chronopoulou M."/>
        </authorList>
    </citation>
    <scope>NUCLEOTIDE SEQUENCE</scope>
    <source>
        <tissue evidence="1">Whole organism</tissue>
    </source>
</reference>